<protein>
    <submittedName>
        <fullName evidence="1">Uncharacterized protein</fullName>
    </submittedName>
</protein>
<dbReference type="OrthoDB" id="9808591at2"/>
<gene>
    <name evidence="1" type="ORF">DLK05_07345</name>
</gene>
<sequence length="82" mass="9260">MGLPFFKKAVELQQKYGTGKTIGNGLQTNGMLLNEEWADFLKAYNWLVDISLDGPQYIHDHFRTSQTGKPTWETVSRNAKAG</sequence>
<dbReference type="InterPro" id="IPR058240">
    <property type="entry name" value="rSAM_sf"/>
</dbReference>
<accession>A0A434AVX7</accession>
<proteinExistence type="predicted"/>
<dbReference type="SUPFAM" id="SSF102114">
    <property type="entry name" value="Radical SAM enzymes"/>
    <property type="match status" value="1"/>
</dbReference>
<name>A0A434AVX7_9BACT</name>
<dbReference type="AlphaFoldDB" id="A0A434AVX7"/>
<dbReference type="InterPro" id="IPR013785">
    <property type="entry name" value="Aldolase_TIM"/>
</dbReference>
<dbReference type="GO" id="GO:0016491">
    <property type="term" value="F:oxidoreductase activity"/>
    <property type="evidence" value="ECO:0007669"/>
    <property type="project" value="InterPro"/>
</dbReference>
<dbReference type="Gene3D" id="3.20.20.70">
    <property type="entry name" value="Aldolase class I"/>
    <property type="match status" value="1"/>
</dbReference>
<dbReference type="PANTHER" id="PTHR43273">
    <property type="entry name" value="ANAEROBIC SULFATASE-MATURATING ENZYME HOMOLOG ASLB-RELATED"/>
    <property type="match status" value="1"/>
</dbReference>
<evidence type="ECO:0000313" key="1">
    <source>
        <dbReference type="EMBL" id="RUT78642.1"/>
    </source>
</evidence>
<dbReference type="InterPro" id="IPR023867">
    <property type="entry name" value="Sulphatase_maturase_rSAM"/>
</dbReference>
<comment type="caution">
    <text evidence="1">The sequence shown here is derived from an EMBL/GenBank/DDBJ whole genome shotgun (WGS) entry which is preliminary data.</text>
</comment>
<organism evidence="1 2">
    <name type="scientific">Ancylomarina longa</name>
    <dbReference type="NCBI Taxonomy" id="2487017"/>
    <lineage>
        <taxon>Bacteria</taxon>
        <taxon>Pseudomonadati</taxon>
        <taxon>Bacteroidota</taxon>
        <taxon>Bacteroidia</taxon>
        <taxon>Marinilabiliales</taxon>
        <taxon>Marinifilaceae</taxon>
        <taxon>Ancylomarina</taxon>
    </lineage>
</organism>
<dbReference type="PANTHER" id="PTHR43273:SF3">
    <property type="entry name" value="ANAEROBIC SULFATASE-MATURATING ENZYME HOMOLOG ASLB-RELATED"/>
    <property type="match status" value="1"/>
</dbReference>
<keyword evidence="2" id="KW-1185">Reference proteome</keyword>
<dbReference type="EMBL" id="RJJX01000007">
    <property type="protein sequence ID" value="RUT78642.1"/>
    <property type="molecule type" value="Genomic_DNA"/>
</dbReference>
<evidence type="ECO:0000313" key="2">
    <source>
        <dbReference type="Proteomes" id="UP000282985"/>
    </source>
</evidence>
<reference evidence="1 2" key="1">
    <citation type="submission" date="2018-11" db="EMBL/GenBank/DDBJ databases">
        <title>Parancylomarina longa gen. nov., sp. nov., isolated from sediments of southern Okinawa.</title>
        <authorList>
            <person name="Fu T."/>
        </authorList>
    </citation>
    <scope>NUCLEOTIDE SEQUENCE [LARGE SCALE GENOMIC DNA]</scope>
    <source>
        <strain evidence="1 2">T3-2 S1-C</strain>
    </source>
</reference>
<dbReference type="Proteomes" id="UP000282985">
    <property type="component" value="Unassembled WGS sequence"/>
</dbReference>
<dbReference type="RefSeq" id="WP_127343341.1">
    <property type="nucleotide sequence ID" value="NZ_RJJX01000007.1"/>
</dbReference>